<proteinExistence type="predicted"/>
<dbReference type="AlphaFoldDB" id="A0A6A5C1C5"/>
<dbReference type="Pfam" id="PF00615">
    <property type="entry name" value="RGS"/>
    <property type="match status" value="1"/>
</dbReference>
<feature type="compositionally biased region" description="Low complexity" evidence="1">
    <location>
        <begin position="89"/>
        <end position="105"/>
    </location>
</feature>
<organism evidence="3 4">
    <name type="scientific">Naegleria fowleri</name>
    <name type="common">Brain eating amoeba</name>
    <dbReference type="NCBI Taxonomy" id="5763"/>
    <lineage>
        <taxon>Eukaryota</taxon>
        <taxon>Discoba</taxon>
        <taxon>Heterolobosea</taxon>
        <taxon>Tetramitia</taxon>
        <taxon>Eutetramitia</taxon>
        <taxon>Vahlkampfiidae</taxon>
        <taxon>Naegleria</taxon>
    </lineage>
</organism>
<dbReference type="PROSITE" id="PS50132">
    <property type="entry name" value="RGS"/>
    <property type="match status" value="1"/>
</dbReference>
<feature type="region of interest" description="Disordered" evidence="1">
    <location>
        <begin position="706"/>
        <end position="725"/>
    </location>
</feature>
<comment type="caution">
    <text evidence="3">The sequence shown here is derived from an EMBL/GenBank/DDBJ whole genome shotgun (WGS) entry which is preliminary data.</text>
</comment>
<dbReference type="InterPro" id="IPR036305">
    <property type="entry name" value="RGS_sf"/>
</dbReference>
<evidence type="ECO:0000313" key="3">
    <source>
        <dbReference type="EMBL" id="KAF0983247.1"/>
    </source>
</evidence>
<reference evidence="3 4" key="1">
    <citation type="journal article" date="2019" name="Sci. Rep.">
        <title>Nanopore sequencing improves the draft genome of the human pathogenic amoeba Naegleria fowleri.</title>
        <authorList>
            <person name="Liechti N."/>
            <person name="Schurch N."/>
            <person name="Bruggmann R."/>
            <person name="Wittwer M."/>
        </authorList>
    </citation>
    <scope>NUCLEOTIDE SEQUENCE [LARGE SCALE GENOMIC DNA]</scope>
    <source>
        <strain evidence="3 4">ATCC 30894</strain>
    </source>
</reference>
<dbReference type="InterPro" id="IPR016137">
    <property type="entry name" value="RGS"/>
</dbReference>
<dbReference type="InterPro" id="IPR044926">
    <property type="entry name" value="RGS_subdomain_2"/>
</dbReference>
<dbReference type="VEuPathDB" id="AmoebaDB:NF0130100"/>
<evidence type="ECO:0000259" key="2">
    <source>
        <dbReference type="PROSITE" id="PS50132"/>
    </source>
</evidence>
<evidence type="ECO:0000313" key="4">
    <source>
        <dbReference type="Proteomes" id="UP000444721"/>
    </source>
</evidence>
<dbReference type="GeneID" id="68117527"/>
<dbReference type="VEuPathDB" id="AmoebaDB:NfTy_011230"/>
<feature type="region of interest" description="Disordered" evidence="1">
    <location>
        <begin position="57"/>
        <end position="114"/>
    </location>
</feature>
<dbReference type="SUPFAM" id="SSF48097">
    <property type="entry name" value="Regulator of G-protein signaling, RGS"/>
    <property type="match status" value="1"/>
</dbReference>
<keyword evidence="4" id="KW-1185">Reference proteome</keyword>
<dbReference type="RefSeq" id="XP_044567960.1">
    <property type="nucleotide sequence ID" value="XM_044700597.1"/>
</dbReference>
<gene>
    <name evidence="3" type="ORF">FDP41_010312</name>
</gene>
<protein>
    <recommendedName>
        <fullName evidence="2">RGS domain-containing protein</fullName>
    </recommendedName>
</protein>
<evidence type="ECO:0000256" key="1">
    <source>
        <dbReference type="SAM" id="MobiDB-lite"/>
    </source>
</evidence>
<dbReference type="VEuPathDB" id="AmoebaDB:FDP41_010312"/>
<feature type="compositionally biased region" description="Polar residues" evidence="1">
    <location>
        <begin position="707"/>
        <end position="723"/>
    </location>
</feature>
<dbReference type="Gene3D" id="1.10.167.10">
    <property type="entry name" value="Regulator of G-protein Signalling 4, domain 2"/>
    <property type="match status" value="1"/>
</dbReference>
<dbReference type="EMBL" id="VFQX01000006">
    <property type="protein sequence ID" value="KAF0983247.1"/>
    <property type="molecule type" value="Genomic_DNA"/>
</dbReference>
<name>A0A6A5C1C5_NAEFO</name>
<accession>A0A6A5C1C5</accession>
<dbReference type="OrthoDB" id="10416509at2759"/>
<sequence>MPTTNNNNNITTVAVSYTQPIITVDDEDDYFLTSKSLFSQNHEFSFRSEFSEFLEEEQVDSTPREILSNPNTTSIIRTTSKDSSSLHDSPNSKTSNTNNSSNNSNSDDEMVTPPRTFAKHENFDSSCYTLHNCSTTFSNRHENSQSLNVSFVSTFSSLINESSFCLSSSSSSSMSIETRTTPLSLMTPHRPHRPLLPNEPQSTTTIISLSNIQPSSSCGGGHGGDDGENDDHSLLTFEEDETFSFVESPCKQISCTTSHEDSLVQRNYVPDTNCLSPPMLLKKSQLIKDSEFFSKYGNVERRATLTPVSFAFLTQHQTQRNSLSKKGNFIHRLSIRKLDDTIDSNHSNTPLMFLKNLVTLQKSNRTSPSSPSSSYCHSNTPISNNILHQMITNHGVSVHELSQIHDVVLIFLRSFTCPFTKYSISDMTKEYQHLLNMNTLPVFVHQGSGFLEHDMFSERVETRKCEKKGLTRLWRSFYKSTSRNDNSSQRLVSSRDSLHTIFGANCVQSDQESFTLYKSLIEDYHRVSDPTGYLFFNHFNIRKLPMKSLINLSSLFSAITMTLQGYSVGICTNHLSQVHRLPVMFRVSKGEICEQFTFVDLQDKPDYIDYLVDANSEESVNLDYEFLTLSPLKPNNGFKKSDPSIPEVIHSQNMNCVTIHPDKYIYSNNISSVPTDQLRDMNDNFEKNSSEHGNKLRKTFSCFFGNQHGSPKSSPKRNNTGSSMDELLSRRSNLQILTSTDALKSARNELFSSLSDIMNDPRSRMEFKNYCEISHHLNTFCLYDKLKYYYQTLLDVKTNQQVNIQTLKCIALTILKTFLNEESKAFVFSIQPHTIEKVKQTYEKEGLVKSLFDPLLHEMETHILPPLVRNFKYQ</sequence>
<dbReference type="Proteomes" id="UP000444721">
    <property type="component" value="Unassembled WGS sequence"/>
</dbReference>
<feature type="compositionally biased region" description="Polar residues" evidence="1">
    <location>
        <begin position="68"/>
        <end position="88"/>
    </location>
</feature>
<feature type="domain" description="RGS" evidence="2">
    <location>
        <begin position="753"/>
        <end position="871"/>
    </location>
</feature>